<feature type="active site" description="Glycyl thioester intermediate" evidence="5">
    <location>
        <position position="953"/>
    </location>
</feature>
<evidence type="ECO:0000313" key="7">
    <source>
        <dbReference type="EMBL" id="KAK5113257.1"/>
    </source>
</evidence>
<dbReference type="Gene3D" id="3.30.2410.10">
    <property type="entry name" value="Hect, E3 ligase catalytic domain"/>
    <property type="match status" value="1"/>
</dbReference>
<gene>
    <name evidence="7" type="ORF">LTR62_003593</name>
</gene>
<dbReference type="Gene3D" id="3.90.1750.10">
    <property type="entry name" value="Hect, E3 ligase catalytic domains"/>
    <property type="match status" value="2"/>
</dbReference>
<dbReference type="GO" id="GO:0006511">
    <property type="term" value="P:ubiquitin-dependent protein catabolic process"/>
    <property type="evidence" value="ECO:0007669"/>
    <property type="project" value="TreeGrafter"/>
</dbReference>
<dbReference type="EMBL" id="JAVRRL010000025">
    <property type="protein sequence ID" value="KAK5113257.1"/>
    <property type="molecule type" value="Genomic_DNA"/>
</dbReference>
<sequence length="986" mass="110483">MDPQAQLQDLLARYIGQLVQGCGSSDCHEPLCNTGQRSGSTRVIRHWKSRSARAIALAIVGGPSPAKHLCQYYRGPATDIILPKNEEPSVDGSPRDPTSFQQLLCDTDIVRKACNPHPTTGLSVPTGLEPHFRAVNELLGPFTAAGGKIVCDQVTAAVLVAALAASTTPLPPGSPSQFMFADEFLCNGSALPTHNQQIPADPKFNTWLGILDFFEPTRSATRLLGSVLQAIALRCELMDQGSISGDYLTSNSTWSRYLSSATQCDAPEDFTNTTGKYVSQKGRIVHRSDESFIMELQLALKELLAGDIPRFTCLVTWLKAVFLTHWNGDAILARDSIAYGALKLISILYEINTVDFIYGASGAQVPAVFFNILAVPRRLLALEVARTWSEHHGMNAQHHTGTDKGKSSGISFKIGSDHLLRFDFLFDVKQRAVYFRALNHLKMRQAHSSSDKASALHRRMSSMHVTIDVNQQVEYNEESFLLINAGRESVLKDAYDQLWQRRADELLRPLRVRLGEADLFELGQDLGGVQIEFFNLVCREVFAEDAGMFTVVENTGQSYFRPASLQPIHMFELTGTLLALAVYNGITLPMSLPTTLYRILLAGQLTNEMKERSTFAKDWPATFNSLLHVMQQYDNEVACAGLDPTLKELVRQISAFRTEYLEPFPMDSEAFRVNDTMFREMCDIESHRYHLVLREKDDSEAVPPGRELSDARKKYVQDRLRVMFEATGKQKVADKAAKSAAAEVVDLDYSFPLEANGLRLSGCYEHVEREAKTALHVLKLHEAVPMHAASAHVELHDLQWPGWTIERSEAEPVTNKHRYCHDYMQWLMWNSVAPQWEAFLKGFYRVVDKHSLSMFSPSQLKEYVEGTTRLDIRELRRVTRYDGYDPNCAYMKTFWRIVSSWTEEDQRALVKFVTAAERIPVGGAREITFVIQRAHGEDLANLSDARLPTSSTCFGVLVLPKYSSGEILNRKLGVAVKYGMEGFGQA</sequence>
<evidence type="ECO:0000256" key="1">
    <source>
        <dbReference type="ARBA" id="ARBA00000885"/>
    </source>
</evidence>
<dbReference type="Pfam" id="PF16558">
    <property type="entry name" value="AZUL"/>
    <property type="match status" value="1"/>
</dbReference>
<evidence type="ECO:0000256" key="5">
    <source>
        <dbReference type="PROSITE-ProRule" id="PRU00104"/>
    </source>
</evidence>
<evidence type="ECO:0000256" key="4">
    <source>
        <dbReference type="ARBA" id="ARBA00022786"/>
    </source>
</evidence>
<protein>
    <recommendedName>
        <fullName evidence="2">HECT-type E3 ubiquitin transferase</fullName>
        <ecNumber evidence="2">2.3.2.26</ecNumber>
    </recommendedName>
</protein>
<evidence type="ECO:0000256" key="3">
    <source>
        <dbReference type="ARBA" id="ARBA00022679"/>
    </source>
</evidence>
<dbReference type="AlphaFoldDB" id="A0AAN7TFE9"/>
<dbReference type="Gene3D" id="3.30.2160.10">
    <property type="entry name" value="Hect, E3 ligase catalytic domain"/>
    <property type="match status" value="2"/>
</dbReference>
<reference evidence="7" key="1">
    <citation type="submission" date="2023-08" db="EMBL/GenBank/DDBJ databases">
        <title>Black Yeasts Isolated from many extreme environments.</title>
        <authorList>
            <person name="Coleine C."/>
            <person name="Stajich J.E."/>
            <person name="Selbmann L."/>
        </authorList>
    </citation>
    <scope>NUCLEOTIDE SEQUENCE</scope>
    <source>
        <strain evidence="7">CCFEE 5401</strain>
    </source>
</reference>
<dbReference type="InterPro" id="IPR042556">
    <property type="entry name" value="AZUL_sf"/>
</dbReference>
<dbReference type="Proteomes" id="UP001310890">
    <property type="component" value="Unassembled WGS sequence"/>
</dbReference>
<dbReference type="InterPro" id="IPR044611">
    <property type="entry name" value="E3A/B/C-like"/>
</dbReference>
<organism evidence="7 8">
    <name type="scientific">Meristemomyces frigidus</name>
    <dbReference type="NCBI Taxonomy" id="1508187"/>
    <lineage>
        <taxon>Eukaryota</taxon>
        <taxon>Fungi</taxon>
        <taxon>Dikarya</taxon>
        <taxon>Ascomycota</taxon>
        <taxon>Pezizomycotina</taxon>
        <taxon>Dothideomycetes</taxon>
        <taxon>Dothideomycetidae</taxon>
        <taxon>Mycosphaerellales</taxon>
        <taxon>Teratosphaeriaceae</taxon>
        <taxon>Meristemomyces</taxon>
    </lineage>
</organism>
<keyword evidence="3" id="KW-0808">Transferase</keyword>
<dbReference type="GO" id="GO:0061630">
    <property type="term" value="F:ubiquitin protein ligase activity"/>
    <property type="evidence" value="ECO:0007669"/>
    <property type="project" value="UniProtKB-EC"/>
</dbReference>
<evidence type="ECO:0000256" key="2">
    <source>
        <dbReference type="ARBA" id="ARBA00012485"/>
    </source>
</evidence>
<dbReference type="GO" id="GO:0000209">
    <property type="term" value="P:protein polyubiquitination"/>
    <property type="evidence" value="ECO:0007669"/>
    <property type="project" value="InterPro"/>
</dbReference>
<dbReference type="PANTHER" id="PTHR45700">
    <property type="entry name" value="UBIQUITIN-PROTEIN LIGASE E3C"/>
    <property type="match status" value="1"/>
</dbReference>
<dbReference type="PROSITE" id="PS50237">
    <property type="entry name" value="HECT"/>
    <property type="match status" value="1"/>
</dbReference>
<dbReference type="Pfam" id="PF00632">
    <property type="entry name" value="HECT"/>
    <property type="match status" value="1"/>
</dbReference>
<dbReference type="InterPro" id="IPR035983">
    <property type="entry name" value="Hect_E3_ubiquitin_ligase"/>
</dbReference>
<comment type="caution">
    <text evidence="7">The sequence shown here is derived from an EMBL/GenBank/DDBJ whole genome shotgun (WGS) entry which is preliminary data.</text>
</comment>
<comment type="catalytic activity">
    <reaction evidence="1">
        <text>S-ubiquitinyl-[E2 ubiquitin-conjugating enzyme]-L-cysteine + [acceptor protein]-L-lysine = [E2 ubiquitin-conjugating enzyme]-L-cysteine + N(6)-ubiquitinyl-[acceptor protein]-L-lysine.</text>
        <dbReference type="EC" id="2.3.2.26"/>
    </reaction>
</comment>
<evidence type="ECO:0000259" key="6">
    <source>
        <dbReference type="PROSITE" id="PS50237"/>
    </source>
</evidence>
<keyword evidence="4 5" id="KW-0833">Ubl conjugation pathway</keyword>
<dbReference type="PANTHER" id="PTHR45700:SF2">
    <property type="entry name" value="UBIQUITIN-PROTEIN LIGASE E3C"/>
    <property type="match status" value="1"/>
</dbReference>
<proteinExistence type="predicted"/>
<name>A0AAN7TFE9_9PEZI</name>
<feature type="domain" description="HECT" evidence="6">
    <location>
        <begin position="502"/>
        <end position="986"/>
    </location>
</feature>
<dbReference type="SUPFAM" id="SSF56204">
    <property type="entry name" value="Hect, E3 ligase catalytic domain"/>
    <property type="match status" value="1"/>
</dbReference>
<dbReference type="EC" id="2.3.2.26" evidence="2"/>
<dbReference type="InterPro" id="IPR000569">
    <property type="entry name" value="HECT_dom"/>
</dbReference>
<evidence type="ECO:0000313" key="8">
    <source>
        <dbReference type="Proteomes" id="UP001310890"/>
    </source>
</evidence>
<accession>A0AAN7TFE9</accession>
<dbReference type="InterPro" id="IPR032353">
    <property type="entry name" value="AZUL"/>
</dbReference>
<dbReference type="Gene3D" id="6.10.130.10">
    <property type="entry name" value="Ubiquitin-protein ligase E3A, N-terminal zinc-binding domain (AZUL)"/>
    <property type="match status" value="1"/>
</dbReference>
<dbReference type="SMART" id="SM00119">
    <property type="entry name" value="HECTc"/>
    <property type="match status" value="1"/>
</dbReference>